<keyword evidence="1" id="KW-1133">Transmembrane helix</keyword>
<feature type="transmembrane region" description="Helical" evidence="1">
    <location>
        <begin position="141"/>
        <end position="162"/>
    </location>
</feature>
<accession>A0ABT2QQP4</accession>
<name>A0ABT2QQP4_9STAP</name>
<dbReference type="EMBL" id="JAOPKZ010000009">
    <property type="protein sequence ID" value="MCU5746299.1"/>
    <property type="molecule type" value="Genomic_DNA"/>
</dbReference>
<organism evidence="2 3">
    <name type="scientific">Staphylococcus marylandisciuri</name>
    <dbReference type="NCBI Taxonomy" id="2981529"/>
    <lineage>
        <taxon>Bacteria</taxon>
        <taxon>Bacillati</taxon>
        <taxon>Bacillota</taxon>
        <taxon>Bacilli</taxon>
        <taxon>Bacillales</taxon>
        <taxon>Staphylococcaceae</taxon>
        <taxon>Staphylococcus</taxon>
    </lineage>
</organism>
<protein>
    <submittedName>
        <fullName evidence="2">DUF1700 domain-containing protein</fullName>
    </submittedName>
</protein>
<gene>
    <name evidence="2" type="ORF">N9R04_06160</name>
</gene>
<keyword evidence="3" id="KW-1185">Reference proteome</keyword>
<evidence type="ECO:0000313" key="3">
    <source>
        <dbReference type="Proteomes" id="UP001209553"/>
    </source>
</evidence>
<dbReference type="RefSeq" id="WP_262855847.1">
    <property type="nucleotide sequence ID" value="NZ_JAOPKZ010000009.1"/>
</dbReference>
<evidence type="ECO:0000313" key="2">
    <source>
        <dbReference type="EMBL" id="MCU5746299.1"/>
    </source>
</evidence>
<feature type="transmembrane region" description="Helical" evidence="1">
    <location>
        <begin position="90"/>
        <end position="112"/>
    </location>
</feature>
<keyword evidence="1" id="KW-0812">Transmembrane</keyword>
<comment type="caution">
    <text evidence="2">The sequence shown here is derived from an EMBL/GenBank/DDBJ whole genome shotgun (WGS) entry which is preliminary data.</text>
</comment>
<evidence type="ECO:0000256" key="1">
    <source>
        <dbReference type="SAM" id="Phobius"/>
    </source>
</evidence>
<dbReference type="Pfam" id="PF22564">
    <property type="entry name" value="HAAS"/>
    <property type="match status" value="1"/>
</dbReference>
<dbReference type="Proteomes" id="UP001209553">
    <property type="component" value="Unassembled WGS sequence"/>
</dbReference>
<reference evidence="2 3" key="1">
    <citation type="journal article" date="2023" name="Int. J. Syst. Evol. Microbiol.">
        <title>Streptococcus sciuri sp. nov., Staphylococcus marylandisciuri sp. nov. and Staphylococcus americanisciuri sp. nov., isolated from faeces of eastern grey squirrel (Sciurus carolinensis).</title>
        <authorList>
            <person name="Volokhov D.V."/>
            <person name="Zagorodnyaya T.A."/>
            <person name="Furtak V.A."/>
            <person name="Nattanmai G."/>
            <person name="Randall L."/>
            <person name="Jose S."/>
            <person name="Gao Y."/>
            <person name="Eisenberg T."/>
            <person name="Delmonte P."/>
            <person name="Blom J."/>
            <person name="Mitchell K.K."/>
        </authorList>
    </citation>
    <scope>NUCLEOTIDE SEQUENCE [LARGE SCALE GENOMIC DNA]</scope>
    <source>
        <strain evidence="2 3">SQ8-PEA</strain>
    </source>
</reference>
<sequence>MSKNEYLAQLRKYLKHVSTEDKEDVISEYETHFISGQKDGKTEEDISKELGSPRQVARELNATLAIGHAEASHDTANIGKAIVAVMGLGLLNFFVVMVPVVIILGILFSLIMTDISLLSLPVFLAIKAIIPDLGEVIPLDIYVTLASFGVGLVLLVITIILIKWSTILFIKYLKWNIDIVKGSVKA</sequence>
<keyword evidence="1" id="KW-0472">Membrane</keyword>
<proteinExistence type="predicted"/>